<dbReference type="InterPro" id="IPR052031">
    <property type="entry name" value="Membrane_Transporter-Flippase"/>
</dbReference>
<evidence type="ECO:0000256" key="6">
    <source>
        <dbReference type="ARBA" id="ARBA00023136"/>
    </source>
</evidence>
<keyword evidence="3" id="KW-1003">Cell membrane</keyword>
<feature type="transmembrane region" description="Helical" evidence="7">
    <location>
        <begin position="142"/>
        <end position="163"/>
    </location>
</feature>
<dbReference type="CDD" id="cd13138">
    <property type="entry name" value="MATE_yoeA_like"/>
    <property type="match status" value="1"/>
</dbReference>
<gene>
    <name evidence="8" type="ORF">CSTERTH_07365</name>
</gene>
<evidence type="ECO:0000256" key="5">
    <source>
        <dbReference type="ARBA" id="ARBA00022989"/>
    </source>
</evidence>
<feature type="transmembrane region" description="Helical" evidence="7">
    <location>
        <begin position="317"/>
        <end position="339"/>
    </location>
</feature>
<dbReference type="PANTHER" id="PTHR43549">
    <property type="entry name" value="MULTIDRUG RESISTANCE PROTEIN YPNP-RELATED"/>
    <property type="match status" value="1"/>
</dbReference>
<dbReference type="InterPro" id="IPR002528">
    <property type="entry name" value="MATE_fam"/>
</dbReference>
<dbReference type="EMBL" id="CP014672">
    <property type="protein sequence ID" value="ANW98854.1"/>
    <property type="molecule type" value="Genomic_DNA"/>
</dbReference>
<keyword evidence="4 7" id="KW-0812">Transmembrane</keyword>
<feature type="transmembrane region" description="Helical" evidence="7">
    <location>
        <begin position="359"/>
        <end position="382"/>
    </location>
</feature>
<keyword evidence="6 7" id="KW-0472">Membrane</keyword>
<keyword evidence="2" id="KW-0813">Transport</keyword>
<evidence type="ECO:0000256" key="3">
    <source>
        <dbReference type="ARBA" id="ARBA00022475"/>
    </source>
</evidence>
<evidence type="ECO:0000256" key="2">
    <source>
        <dbReference type="ARBA" id="ARBA00022448"/>
    </source>
</evidence>
<feature type="transmembrane region" description="Helical" evidence="7">
    <location>
        <begin position="418"/>
        <end position="442"/>
    </location>
</feature>
<dbReference type="OrthoDB" id="9776324at2"/>
<evidence type="ECO:0000256" key="1">
    <source>
        <dbReference type="ARBA" id="ARBA00004651"/>
    </source>
</evidence>
<dbReference type="Pfam" id="PF01554">
    <property type="entry name" value="MatE"/>
    <property type="match status" value="2"/>
</dbReference>
<dbReference type="Proteomes" id="UP000092971">
    <property type="component" value="Chromosome"/>
</dbReference>
<organism evidence="8 9">
    <name type="scientific">Thermoclostridium stercorarium subsp. thermolacticum DSM 2910</name>
    <dbReference type="NCBI Taxonomy" id="1121336"/>
    <lineage>
        <taxon>Bacteria</taxon>
        <taxon>Bacillati</taxon>
        <taxon>Bacillota</taxon>
        <taxon>Clostridia</taxon>
        <taxon>Eubacteriales</taxon>
        <taxon>Oscillospiraceae</taxon>
        <taxon>Thermoclostridium</taxon>
    </lineage>
</organism>
<feature type="transmembrane region" description="Helical" evidence="7">
    <location>
        <begin position="20"/>
        <end position="45"/>
    </location>
</feature>
<keyword evidence="5 7" id="KW-1133">Transmembrane helix</keyword>
<dbReference type="AlphaFoldDB" id="A0A1B1YDL0"/>
<evidence type="ECO:0000313" key="9">
    <source>
        <dbReference type="Proteomes" id="UP000092971"/>
    </source>
</evidence>
<proteinExistence type="predicted"/>
<dbReference type="RefSeq" id="WP_015359178.1">
    <property type="nucleotide sequence ID" value="NZ_CP014672.1"/>
</dbReference>
<dbReference type="NCBIfam" id="TIGR00797">
    <property type="entry name" value="matE"/>
    <property type="match status" value="1"/>
</dbReference>
<name>A0A1B1YDL0_THEST</name>
<dbReference type="PIRSF" id="PIRSF006603">
    <property type="entry name" value="DinF"/>
    <property type="match status" value="1"/>
</dbReference>
<evidence type="ECO:0000313" key="8">
    <source>
        <dbReference type="EMBL" id="ANW98854.1"/>
    </source>
</evidence>
<feature type="transmembrane region" description="Helical" evidence="7">
    <location>
        <begin position="99"/>
        <end position="122"/>
    </location>
</feature>
<feature type="transmembrane region" description="Helical" evidence="7">
    <location>
        <begin position="170"/>
        <end position="192"/>
    </location>
</feature>
<feature type="transmembrane region" description="Helical" evidence="7">
    <location>
        <begin position="198"/>
        <end position="220"/>
    </location>
</feature>
<dbReference type="GO" id="GO:0005886">
    <property type="term" value="C:plasma membrane"/>
    <property type="evidence" value="ECO:0007669"/>
    <property type="project" value="UniProtKB-SubCell"/>
</dbReference>
<protein>
    <submittedName>
        <fullName evidence="8">MATE family efflux transporter</fullName>
    </submittedName>
</protein>
<accession>A0A1B1YDL0</accession>
<dbReference type="PANTHER" id="PTHR43549:SF3">
    <property type="entry name" value="MULTIDRUG RESISTANCE PROTEIN YPNP-RELATED"/>
    <property type="match status" value="1"/>
</dbReference>
<dbReference type="GO" id="GO:0042910">
    <property type="term" value="F:xenobiotic transmembrane transporter activity"/>
    <property type="evidence" value="ECO:0007669"/>
    <property type="project" value="InterPro"/>
</dbReference>
<evidence type="ECO:0000256" key="7">
    <source>
        <dbReference type="SAM" id="Phobius"/>
    </source>
</evidence>
<sequence>MRRKNYEIDMCNGPLLGKIIIFSIPMILSGILQLLYNAADVIVVGRFTGSTALAAVGSTGSLTNLIVNLFMGLSVGTSVTVAQYYGAGDWKNVSRAVHTSIATSIISGILVGVFGFCTAKRLLMAMDTPADVLDQAALYMRIYFVGIPASMVYNFGSSILRAVGDTRRPFIFLSVSGLINVVLNLFFVIVFHMGVAGVAWATVISQVISAVLIIISLIQFNGPCRLFLKDIKVYRDMLWEMVKIGIPAGLQGTIFSISNVLIQSSVNSFGSDVMAGNSAASNIEGFIYAAMNSIYNTALTFTGQNVGAKKYNRINRILGICLLTVFTIGFGMGMVALLFGRQLLGIYVPHDDEVIKYGLIRLNIITKTYFLCGMMDVMVGMIRGMGKSFMPMLVSIIGVCGIRISWIFLVFAKNRDLAMLYISYPVSWLVTFAIHFLTYFFIKKRVAEKENALEIQPV</sequence>
<reference evidence="8 9" key="1">
    <citation type="submission" date="2016-02" db="EMBL/GenBank/DDBJ databases">
        <title>Comparison of Clostridium stercorarium subspecies using comparative genomics and transcriptomics.</title>
        <authorList>
            <person name="Schellenberg J."/>
            <person name="Thallinger G."/>
            <person name="Levin D.B."/>
            <person name="Zhang X."/>
            <person name="Alvare G."/>
            <person name="Fristensky B."/>
            <person name="Sparling R."/>
        </authorList>
    </citation>
    <scope>NUCLEOTIDE SEQUENCE [LARGE SCALE GENOMIC DNA]</scope>
    <source>
        <strain evidence="8 9">DSM 2910</strain>
    </source>
</reference>
<feature type="transmembrane region" description="Helical" evidence="7">
    <location>
        <begin position="65"/>
        <end position="87"/>
    </location>
</feature>
<dbReference type="GO" id="GO:0015297">
    <property type="term" value="F:antiporter activity"/>
    <property type="evidence" value="ECO:0007669"/>
    <property type="project" value="InterPro"/>
</dbReference>
<feature type="transmembrane region" description="Helical" evidence="7">
    <location>
        <begin position="389"/>
        <end position="412"/>
    </location>
</feature>
<dbReference type="InterPro" id="IPR048279">
    <property type="entry name" value="MdtK-like"/>
</dbReference>
<evidence type="ECO:0000256" key="4">
    <source>
        <dbReference type="ARBA" id="ARBA00022692"/>
    </source>
</evidence>
<comment type="subcellular location">
    <subcellularLocation>
        <location evidence="1">Cell membrane</location>
        <topology evidence="1">Multi-pass membrane protein</topology>
    </subcellularLocation>
</comment>